<dbReference type="Gene3D" id="1.25.40.180">
    <property type="match status" value="1"/>
</dbReference>
<dbReference type="PROSITE" id="PS51366">
    <property type="entry name" value="MI"/>
    <property type="match status" value="1"/>
</dbReference>
<dbReference type="InterPro" id="IPR003891">
    <property type="entry name" value="Initiation_fac_eIF4g_MI"/>
</dbReference>
<sequence length="435" mass="47644">MATPAAVTVIENQVGELQEEINTLVTKTNELIASTSVDPSVAALLQSMTVIIKLLAKQNLNVNNSNVASNIIGGSTNGTAPLAAAPPPPIQALPPLNAHTDDEFKGIFIFEQPTRLCSTKKSWGAVPGSNAYANSNSKKYAGAPPPASNKGGNQRVIARQSADARHNTNDARSSNAHRDNKPSVAPTPKLDSRSASTTPPPNDSLSSCSKNNTPTVASEDQFNKAAFKAGFKERLQSHLDNNADIDATVKSLIEFNNELDNPVLFFEQMFKYCCEHLKLSEEKERHTVSALVAKCCKDPVWKNAFAPAFKKYCKYLVDEDVEGDLPHLKTIFPQFVARLITDTNGVSNLEFVEGFKEFHDSGNVMFARTLAEFGRILHTRKESAGGPLGFVFQEFATADEHYKSDDMQKILANQPIDYDENHKNLKELITDAFKF</sequence>
<accession>A0A914P203</accession>
<dbReference type="WBParaSite" id="PDA_v2.g11852.t1">
    <property type="protein sequence ID" value="PDA_v2.g11852.t1"/>
    <property type="gene ID" value="PDA_v2.g11852"/>
</dbReference>
<proteinExistence type="predicted"/>
<dbReference type="Pfam" id="PF02847">
    <property type="entry name" value="MA3"/>
    <property type="match status" value="1"/>
</dbReference>
<dbReference type="Proteomes" id="UP000887578">
    <property type="component" value="Unplaced"/>
</dbReference>
<dbReference type="AlphaFoldDB" id="A0A914P203"/>
<feature type="region of interest" description="Disordered" evidence="1">
    <location>
        <begin position="133"/>
        <end position="216"/>
    </location>
</feature>
<organism evidence="3 4">
    <name type="scientific">Panagrolaimus davidi</name>
    <dbReference type="NCBI Taxonomy" id="227884"/>
    <lineage>
        <taxon>Eukaryota</taxon>
        <taxon>Metazoa</taxon>
        <taxon>Ecdysozoa</taxon>
        <taxon>Nematoda</taxon>
        <taxon>Chromadorea</taxon>
        <taxon>Rhabditida</taxon>
        <taxon>Tylenchina</taxon>
        <taxon>Panagrolaimomorpha</taxon>
        <taxon>Panagrolaimoidea</taxon>
        <taxon>Panagrolaimidae</taxon>
        <taxon>Panagrolaimus</taxon>
    </lineage>
</organism>
<feature type="compositionally biased region" description="Polar residues" evidence="1">
    <location>
        <begin position="193"/>
        <end position="216"/>
    </location>
</feature>
<protein>
    <submittedName>
        <fullName evidence="4">MI domain-containing protein</fullName>
    </submittedName>
</protein>
<evidence type="ECO:0000313" key="4">
    <source>
        <dbReference type="WBParaSite" id="PDA_v2.g11852.t1"/>
    </source>
</evidence>
<feature type="domain" description="MI" evidence="2">
    <location>
        <begin position="226"/>
        <end position="355"/>
    </location>
</feature>
<keyword evidence="3" id="KW-1185">Reference proteome</keyword>
<reference evidence="4" key="1">
    <citation type="submission" date="2022-11" db="UniProtKB">
        <authorList>
            <consortium name="WormBaseParasite"/>
        </authorList>
    </citation>
    <scope>IDENTIFICATION</scope>
</reference>
<name>A0A914P203_9BILA</name>
<evidence type="ECO:0000256" key="1">
    <source>
        <dbReference type="SAM" id="MobiDB-lite"/>
    </source>
</evidence>
<evidence type="ECO:0000259" key="2">
    <source>
        <dbReference type="PROSITE" id="PS51366"/>
    </source>
</evidence>
<evidence type="ECO:0000313" key="3">
    <source>
        <dbReference type="Proteomes" id="UP000887578"/>
    </source>
</evidence>